<dbReference type="PANTHER" id="PTHR48084">
    <property type="entry name" value="2-OXOGLUTARATE OXIDOREDUCTASE SUBUNIT KORB-RELATED"/>
    <property type="match status" value="1"/>
</dbReference>
<dbReference type="Gene3D" id="3.40.50.970">
    <property type="match status" value="1"/>
</dbReference>
<evidence type="ECO:0000259" key="3">
    <source>
        <dbReference type="Pfam" id="PF20169"/>
    </source>
</evidence>
<dbReference type="Proteomes" id="UP001597327">
    <property type="component" value="Unassembled WGS sequence"/>
</dbReference>
<dbReference type="InterPro" id="IPR051457">
    <property type="entry name" value="2-oxoacid:Fd_oxidoreductase"/>
</dbReference>
<accession>A0ABW4JY00</accession>
<dbReference type="RefSeq" id="WP_149892447.1">
    <property type="nucleotide sequence ID" value="NZ_JBHUFA010000004.1"/>
</dbReference>
<keyword evidence="1" id="KW-0560">Oxidoreductase</keyword>
<gene>
    <name evidence="4" type="ORF">ACFSC7_14360</name>
</gene>
<dbReference type="Pfam" id="PF01558">
    <property type="entry name" value="POR"/>
    <property type="match status" value="1"/>
</dbReference>
<evidence type="ECO:0000313" key="5">
    <source>
        <dbReference type="Proteomes" id="UP001597327"/>
    </source>
</evidence>
<keyword evidence="5" id="KW-1185">Reference proteome</keyword>
<dbReference type="InterPro" id="IPR029061">
    <property type="entry name" value="THDP-binding"/>
</dbReference>
<dbReference type="InterPro" id="IPR046667">
    <property type="entry name" value="DUF6537"/>
</dbReference>
<dbReference type="InterPro" id="IPR019752">
    <property type="entry name" value="Pyrv/ketoisovalerate_OxRed_cat"/>
</dbReference>
<proteinExistence type="predicted"/>
<dbReference type="SUPFAM" id="SSF53323">
    <property type="entry name" value="Pyruvate-ferredoxin oxidoreductase, PFOR, domain III"/>
    <property type="match status" value="1"/>
</dbReference>
<reference evidence="5" key="1">
    <citation type="journal article" date="2019" name="Int. J. Syst. Evol. Microbiol.">
        <title>The Global Catalogue of Microorganisms (GCM) 10K type strain sequencing project: providing services to taxonomists for standard genome sequencing and annotation.</title>
        <authorList>
            <consortium name="The Broad Institute Genomics Platform"/>
            <consortium name="The Broad Institute Genome Sequencing Center for Infectious Disease"/>
            <person name="Wu L."/>
            <person name="Ma J."/>
        </authorList>
    </citation>
    <scope>NUCLEOTIDE SEQUENCE [LARGE SCALE GENOMIC DNA]</scope>
    <source>
        <strain evidence="5">JCM 3369</strain>
    </source>
</reference>
<dbReference type="InterPro" id="IPR002880">
    <property type="entry name" value="Pyrv_Fd/Flavodoxin_OxRdtase_N"/>
</dbReference>
<dbReference type="InterPro" id="IPR002869">
    <property type="entry name" value="Pyrv_flavodox_OxRed_cen"/>
</dbReference>
<name>A0ABW4JY00_9HYPH</name>
<dbReference type="Gene3D" id="3.40.920.10">
    <property type="entry name" value="Pyruvate-ferredoxin oxidoreductase, PFOR, domain III"/>
    <property type="match status" value="1"/>
</dbReference>
<feature type="domain" description="Pyruvate/ketoisovalerate oxidoreductase catalytic" evidence="2">
    <location>
        <begin position="739"/>
        <end position="924"/>
    </location>
</feature>
<feature type="domain" description="DUF6537" evidence="3">
    <location>
        <begin position="950"/>
        <end position="1150"/>
    </location>
</feature>
<evidence type="ECO:0000259" key="2">
    <source>
        <dbReference type="Pfam" id="PF01558"/>
    </source>
</evidence>
<evidence type="ECO:0000313" key="4">
    <source>
        <dbReference type="EMBL" id="MFD1696707.1"/>
    </source>
</evidence>
<comment type="caution">
    <text evidence="4">The sequence shown here is derived from an EMBL/GenBank/DDBJ whole genome shotgun (WGS) entry which is preliminary data.</text>
</comment>
<dbReference type="EMBL" id="JBHUFA010000004">
    <property type="protein sequence ID" value="MFD1696707.1"/>
    <property type="molecule type" value="Genomic_DNA"/>
</dbReference>
<dbReference type="CDD" id="cd07034">
    <property type="entry name" value="TPP_PYR_PFOR_IOR-alpha_like"/>
    <property type="match status" value="1"/>
</dbReference>
<dbReference type="PANTHER" id="PTHR48084:SF3">
    <property type="entry name" value="SUBUNIT OF PYRUVATE:FLAVODOXIN OXIDOREDUCTASE"/>
    <property type="match status" value="1"/>
</dbReference>
<dbReference type="NCBIfam" id="NF009588">
    <property type="entry name" value="PRK13029.1"/>
    <property type="match status" value="1"/>
</dbReference>
<protein>
    <submittedName>
        <fullName evidence="4">Indolepyruvate ferredoxin oxidoreductase family protein</fullName>
    </submittedName>
</protein>
<dbReference type="NCBIfam" id="NF009589">
    <property type="entry name" value="PRK13030.1"/>
    <property type="match status" value="1"/>
</dbReference>
<dbReference type="Pfam" id="PF20169">
    <property type="entry name" value="DUF6537"/>
    <property type="match status" value="1"/>
</dbReference>
<organism evidence="4 5">
    <name type="scientific">Roseibium aestuarii</name>
    <dbReference type="NCBI Taxonomy" id="2600299"/>
    <lineage>
        <taxon>Bacteria</taxon>
        <taxon>Pseudomonadati</taxon>
        <taxon>Pseudomonadota</taxon>
        <taxon>Alphaproteobacteria</taxon>
        <taxon>Hyphomicrobiales</taxon>
        <taxon>Stappiaceae</taxon>
        <taxon>Roseibium</taxon>
    </lineage>
</organism>
<dbReference type="SUPFAM" id="SSF52518">
    <property type="entry name" value="Thiamin diphosphate-binding fold (THDP-binding)"/>
    <property type="match status" value="2"/>
</dbReference>
<sequence length="1181" mass="128665">MQTQRGQAPVAGRQVTLEDKYLARDGRVYLTGIQALVRLAMDRARLDRTAGLRTGGFISGYRGSPLGGYDTELLRVRRHLDPFDIHVLPAVNEELGATAVWGSQKARLHGKGSSLDGVFGFWYGKAPGVDRAGDALKQANYSGTDPNGGVLALAGDDHLAKSSILTGQSEFFFQHAEIPVLNPSDIQDVLDYGQHGLMLSRYSGLWSALICVADTMDASAIVDVSEDRFRSLLPAGPSPRLEGELNRDLMLANRLETERLLREVRLPAVRAYVRANGLDKVTFGARERVRFGLVATGKAYRDLRQALRLLDISEARARDMGLAIYKVAVPWPLEPEGLRDFARGCERLLVMEHKRAFMEPQIKAICYPLEGPSRPQVFGKTRPDESPFLSDVLELSVTEIVQGLIDWLPEEVVSPAMRQVVETVTRQTMWAQGHAERATRIPYFCSGCPHSSSTVVPEGSRAFPGIGCHTMTELAGRTEESQIQMGGEGMLWVGQAPFSNDTHAFTNLGDGTYLHSGSLAIRQAVAAGTSITYKLLYNDAVAMTGGQPLDGALTVGQITRQLEAEGVQRIEVVSERPERFGPGSGLASLTNVSHRDELMRVQKELQEVRGVSVLIFDQTCATEKRRRRKRGKYAPMESRLFINDRVCEGCGDCSAQSNCLSVEPLATPFGEKRVINQSSCNGDTSCLKGFCPSFVEVGDAKLRKAAPRALDLDGLLAGLPAPVLPDPGAGWNMLIAGIGGMGVSTVSAILAMAAHMDGLEAATLDMTGLAQKGGPVTSHIRFAASGQPLNGPRVPPAALDVLMAADMVVACHAEQLALMKRGETLVVANAHVAPTAEFVLRQTQSFDQARMETALKEGSRRLLMEDVHALAEDLLGDAIFTNMMLLGMIHQSGGLPITAGAVEAAVTLNGADVDNNIRAFRMGRVLAERPEALRKERAETPKGDTARSLDEEIARFSAELAAYQDAAYGDRYTALMDRVRTADAAQEAGGQRLTRTVARQLYRVMAYKDEYEVARLYADPAFRRKLEERFERPQDIRLHLAPPLLARRIDRKTGRPAKMAFGPWILSAFRVLSGLKALRGTAFDLFGYTRERKQERALREQYVADVDLILSKLGKADYGLLVELARVPEAIRGFGPVKEAAMAQGQKRRSALLARLDSGHDGSDGKSVTGRGEADLLVAAE</sequence>
<evidence type="ECO:0000256" key="1">
    <source>
        <dbReference type="ARBA" id="ARBA00023002"/>
    </source>
</evidence>